<dbReference type="AlphaFoldDB" id="A0AAV2S0B0"/>
<dbReference type="InterPro" id="IPR015883">
    <property type="entry name" value="Glyco_hydro_20_cat"/>
</dbReference>
<dbReference type="Proteomes" id="UP001497623">
    <property type="component" value="Unassembled WGS sequence"/>
</dbReference>
<evidence type="ECO:0000313" key="13">
    <source>
        <dbReference type="Proteomes" id="UP001497623"/>
    </source>
</evidence>
<gene>
    <name evidence="12" type="ORF">MNOR_LOCUS30777</name>
</gene>
<evidence type="ECO:0000256" key="1">
    <source>
        <dbReference type="ARBA" id="ARBA00001231"/>
    </source>
</evidence>
<dbReference type="GO" id="GO:0030203">
    <property type="term" value="P:glycosaminoglycan metabolic process"/>
    <property type="evidence" value="ECO:0007669"/>
    <property type="project" value="TreeGrafter"/>
</dbReference>
<keyword evidence="7" id="KW-0326">Glycosidase</keyword>
<evidence type="ECO:0000256" key="7">
    <source>
        <dbReference type="ARBA" id="ARBA00023295"/>
    </source>
</evidence>
<feature type="chain" id="PRO_5043348797" description="beta-N-acetylhexosaminidase" evidence="9">
    <location>
        <begin position="33"/>
        <end position="630"/>
    </location>
</feature>
<proteinExistence type="inferred from homology"/>
<evidence type="ECO:0000256" key="3">
    <source>
        <dbReference type="ARBA" id="ARBA00012663"/>
    </source>
</evidence>
<keyword evidence="13" id="KW-1185">Reference proteome</keyword>
<feature type="active site" description="Proton donor" evidence="8">
    <location>
        <position position="397"/>
    </location>
</feature>
<evidence type="ECO:0000256" key="6">
    <source>
        <dbReference type="ARBA" id="ARBA00023180"/>
    </source>
</evidence>
<reference evidence="12 13" key="1">
    <citation type="submission" date="2024-05" db="EMBL/GenBank/DDBJ databases">
        <authorList>
            <person name="Wallberg A."/>
        </authorList>
    </citation>
    <scope>NUCLEOTIDE SEQUENCE [LARGE SCALE GENOMIC DNA]</scope>
</reference>
<feature type="signal peptide" evidence="9">
    <location>
        <begin position="1"/>
        <end position="32"/>
    </location>
</feature>
<keyword evidence="6" id="KW-0325">Glycoprotein</keyword>
<name>A0AAV2S0B0_MEGNR</name>
<dbReference type="EC" id="3.2.1.52" evidence="3"/>
<evidence type="ECO:0000259" key="11">
    <source>
        <dbReference type="Pfam" id="PF14845"/>
    </source>
</evidence>
<evidence type="ECO:0000256" key="4">
    <source>
        <dbReference type="ARBA" id="ARBA00022729"/>
    </source>
</evidence>
<dbReference type="FunFam" id="3.20.20.80:FF:000063">
    <property type="entry name" value="Beta-hexosaminidase"/>
    <property type="match status" value="1"/>
</dbReference>
<accession>A0AAV2S0B0</accession>
<dbReference type="PRINTS" id="PR00738">
    <property type="entry name" value="GLHYDRLASE20"/>
</dbReference>
<dbReference type="Pfam" id="PF14845">
    <property type="entry name" value="Glycohydro_20b2"/>
    <property type="match status" value="1"/>
</dbReference>
<organism evidence="12 13">
    <name type="scientific">Meganyctiphanes norvegica</name>
    <name type="common">Northern krill</name>
    <name type="synonym">Thysanopoda norvegica</name>
    <dbReference type="NCBI Taxonomy" id="48144"/>
    <lineage>
        <taxon>Eukaryota</taxon>
        <taxon>Metazoa</taxon>
        <taxon>Ecdysozoa</taxon>
        <taxon>Arthropoda</taxon>
        <taxon>Crustacea</taxon>
        <taxon>Multicrustacea</taxon>
        <taxon>Malacostraca</taxon>
        <taxon>Eumalacostraca</taxon>
        <taxon>Eucarida</taxon>
        <taxon>Euphausiacea</taxon>
        <taxon>Euphausiidae</taxon>
        <taxon>Meganyctiphanes</taxon>
    </lineage>
</organism>
<keyword evidence="5" id="KW-0378">Hydrolase</keyword>
<sequence length="630" mass="71131">GWYPVTMTGAMKALPGALTFVLLLMVVNHAHAQHTGFSLPSPWGWSCVEGKCVREEQDGIKNLMGLNKCKLTCGEYGPLWPKPTVLTTISKETLVFLLPQLVLHKLTTPADESDDLTRKAFDIFLNNVAAKFPGGEGKPDQGRAHAPEVLNQRVEVEVTVSSAAARLTLETSEKYTLGITTTESVTHVTILAVNFFGARHALETLSQLIEYEEYEDALQIVNTAAVVDSPAFAYRGILLDTSRNFFSVKSIERTLDAMAANKLNTFHWHITDSHSFPLYLESLPQMVYYGAYTPRQIYYPKDIRNLVEYGRVRGIRVLPEFDAPAHVGNGWQWGEKEGMGKLAVCVNQEPWQSFCVEPPCGQLNIVNDRVYDVLGQIYKEMADLFGPLDMFHYGGDEVNLNCWNTTEEIVTYMDKVGKGQRTEEDFYDLWSQFQSRAYGLMTIANKGKHIPGILWTSHLTEKGHTAKYLDKNQYIIQIWSTGTDPLIKELLEGGFSVIFSNYDAWYLDCGYGAWVGEGNNWCSPYKGWQTVYDNSPTAMAKNLTGKAHETSILGGEAALWSEQVDETSLDSKLWPRGQALAERLWTNPEHNWESAELRMVHQRQRLVQRGIEADRLQPQWCHQNEGLCYL</sequence>
<dbReference type="GO" id="GO:0005886">
    <property type="term" value="C:plasma membrane"/>
    <property type="evidence" value="ECO:0007669"/>
    <property type="project" value="TreeGrafter"/>
</dbReference>
<comment type="catalytic activity">
    <reaction evidence="1">
        <text>Hydrolysis of terminal non-reducing N-acetyl-D-hexosamine residues in N-acetyl-beta-D-hexosaminides.</text>
        <dbReference type="EC" id="3.2.1.52"/>
    </reaction>
</comment>
<dbReference type="InterPro" id="IPR029018">
    <property type="entry name" value="Hex-like_dom2"/>
</dbReference>
<dbReference type="CDD" id="cd06562">
    <property type="entry name" value="GH20_HexA_HexB-like"/>
    <property type="match status" value="1"/>
</dbReference>
<feature type="domain" description="Glycoside hydrolase family 20 catalytic" evidence="10">
    <location>
        <begin position="232"/>
        <end position="587"/>
    </location>
</feature>
<dbReference type="SUPFAM" id="SSF51445">
    <property type="entry name" value="(Trans)glycosidases"/>
    <property type="match status" value="1"/>
</dbReference>
<evidence type="ECO:0000259" key="10">
    <source>
        <dbReference type="Pfam" id="PF00728"/>
    </source>
</evidence>
<dbReference type="SUPFAM" id="SSF55545">
    <property type="entry name" value="beta-N-acetylhexosaminidase-like domain"/>
    <property type="match status" value="1"/>
</dbReference>
<evidence type="ECO:0000256" key="8">
    <source>
        <dbReference type="PIRSR" id="PIRSR001093-1"/>
    </source>
</evidence>
<evidence type="ECO:0000256" key="5">
    <source>
        <dbReference type="ARBA" id="ARBA00022801"/>
    </source>
</evidence>
<dbReference type="InterPro" id="IPR025705">
    <property type="entry name" value="Beta_hexosaminidase_sua/sub"/>
</dbReference>
<dbReference type="GO" id="GO:0016231">
    <property type="term" value="F:beta-N-acetylglucosaminidase activity"/>
    <property type="evidence" value="ECO:0007669"/>
    <property type="project" value="TreeGrafter"/>
</dbReference>
<comment type="similarity">
    <text evidence="2">Belongs to the glycosyl hydrolase 20 family.</text>
</comment>
<dbReference type="InterPro" id="IPR029019">
    <property type="entry name" value="HEX_eukaryotic_N"/>
</dbReference>
<dbReference type="GO" id="GO:0005975">
    <property type="term" value="P:carbohydrate metabolic process"/>
    <property type="evidence" value="ECO:0007669"/>
    <property type="project" value="InterPro"/>
</dbReference>
<dbReference type="EMBL" id="CAXKWB010038313">
    <property type="protein sequence ID" value="CAL4151371.1"/>
    <property type="molecule type" value="Genomic_DNA"/>
</dbReference>
<feature type="non-terminal residue" evidence="12">
    <location>
        <position position="1"/>
    </location>
</feature>
<dbReference type="InterPro" id="IPR017853">
    <property type="entry name" value="GH"/>
</dbReference>
<keyword evidence="4 9" id="KW-0732">Signal</keyword>
<evidence type="ECO:0000256" key="9">
    <source>
        <dbReference type="SAM" id="SignalP"/>
    </source>
</evidence>
<feature type="domain" description="Beta-hexosaminidase eukaryotic type N-terminal" evidence="11">
    <location>
        <begin position="79"/>
        <end position="208"/>
    </location>
</feature>
<evidence type="ECO:0000313" key="12">
    <source>
        <dbReference type="EMBL" id="CAL4151371.1"/>
    </source>
</evidence>
<dbReference type="Gene3D" id="3.20.20.80">
    <property type="entry name" value="Glycosidases"/>
    <property type="match status" value="1"/>
</dbReference>
<comment type="caution">
    <text evidence="12">The sequence shown here is derived from an EMBL/GenBank/DDBJ whole genome shotgun (WGS) entry which is preliminary data.</text>
</comment>
<dbReference type="PANTHER" id="PTHR22600">
    <property type="entry name" value="BETA-HEXOSAMINIDASE"/>
    <property type="match status" value="1"/>
</dbReference>
<evidence type="ECO:0000256" key="2">
    <source>
        <dbReference type="ARBA" id="ARBA00006285"/>
    </source>
</evidence>
<protein>
    <recommendedName>
        <fullName evidence="3">beta-N-acetylhexosaminidase</fullName>
        <ecNumber evidence="3">3.2.1.52</ecNumber>
    </recommendedName>
</protein>
<dbReference type="Pfam" id="PF00728">
    <property type="entry name" value="Glyco_hydro_20"/>
    <property type="match status" value="1"/>
</dbReference>
<dbReference type="PIRSF" id="PIRSF001093">
    <property type="entry name" value="B-hxosamndse_ab_euk"/>
    <property type="match status" value="1"/>
</dbReference>
<dbReference type="PANTHER" id="PTHR22600:SF26">
    <property type="entry name" value="BETA-N-ACETYLHEXOSAMINIDASE"/>
    <property type="match status" value="1"/>
</dbReference>
<dbReference type="Gene3D" id="3.30.379.10">
    <property type="entry name" value="Chitobiase/beta-hexosaminidase domain 2-like"/>
    <property type="match status" value="1"/>
</dbReference>